<keyword evidence="1" id="KW-0472">Membrane</keyword>
<feature type="transmembrane region" description="Helical" evidence="1">
    <location>
        <begin position="126"/>
        <end position="148"/>
    </location>
</feature>
<keyword evidence="3" id="KW-1185">Reference proteome</keyword>
<evidence type="ECO:0000313" key="2">
    <source>
        <dbReference type="EMBL" id="ABB23446.1"/>
    </source>
</evidence>
<dbReference type="eggNOG" id="ENOG50337KR">
    <property type="taxonomic scope" value="Bacteria"/>
</dbReference>
<dbReference type="AlphaFoldDB" id="Q3B5D5"/>
<protein>
    <recommendedName>
        <fullName evidence="4">Yip1 domain-containing protein</fullName>
    </recommendedName>
</protein>
<evidence type="ECO:0008006" key="4">
    <source>
        <dbReference type="Google" id="ProtNLM"/>
    </source>
</evidence>
<organism evidence="2 3">
    <name type="scientific">Chlorobium luteolum (strain DSM 273 / BCRC 81028 / 2530)</name>
    <name type="common">Pelodictyon luteolum</name>
    <dbReference type="NCBI Taxonomy" id="319225"/>
    <lineage>
        <taxon>Bacteria</taxon>
        <taxon>Pseudomonadati</taxon>
        <taxon>Chlorobiota</taxon>
        <taxon>Chlorobiia</taxon>
        <taxon>Chlorobiales</taxon>
        <taxon>Chlorobiaceae</taxon>
        <taxon>Chlorobium/Pelodictyon group</taxon>
        <taxon>Pelodictyon</taxon>
    </lineage>
</organism>
<dbReference type="KEGG" id="plt:Plut_0563"/>
<feature type="transmembrane region" description="Helical" evidence="1">
    <location>
        <begin position="160"/>
        <end position="180"/>
    </location>
</feature>
<evidence type="ECO:0000313" key="3">
    <source>
        <dbReference type="Proteomes" id="UP000002709"/>
    </source>
</evidence>
<keyword evidence="1" id="KW-1133">Transmembrane helix</keyword>
<evidence type="ECO:0000256" key="1">
    <source>
        <dbReference type="SAM" id="Phobius"/>
    </source>
</evidence>
<feature type="transmembrane region" description="Helical" evidence="1">
    <location>
        <begin position="63"/>
        <end position="81"/>
    </location>
</feature>
<sequence>MQGGLKQLFGAMVAVLFRYRRFWLELKAGAWPEGLDVQRAYAVPVIAMVQLLKFPLIGVPRPAMFFAIASFIIDMAAFYVLSGATSRILFQEKAGEMEGGVVTVLSYAMTPVWLFELFYFTGSWSWIFALLALGHMLLISSSGFSSLFSLSGRSMKTAALFAGVLQASVFVLYMSLVRLFNF</sequence>
<accession>Q3B5D5</accession>
<name>Q3B5D5_CHLL3</name>
<dbReference type="OrthoDB" id="597782at2"/>
<dbReference type="HOGENOM" id="CLU_1472716_0_0_10"/>
<dbReference type="STRING" id="319225.Plut_0563"/>
<gene>
    <name evidence="2" type="ordered locus">Plut_0563</name>
</gene>
<proteinExistence type="predicted"/>
<keyword evidence="1" id="KW-0812">Transmembrane</keyword>
<reference evidence="3" key="1">
    <citation type="submission" date="2005-08" db="EMBL/GenBank/DDBJ databases">
        <title>Complete sequence of Pelodictyon luteolum DSM 273.</title>
        <authorList>
            <consortium name="US DOE Joint Genome Institute"/>
            <person name="Copeland A."/>
            <person name="Lucas S."/>
            <person name="Lapidus A."/>
            <person name="Barry K."/>
            <person name="Detter J.C."/>
            <person name="Glavina T."/>
            <person name="Hammon N."/>
            <person name="Israni S."/>
            <person name="Pitluck S."/>
            <person name="Bryant D."/>
            <person name="Schmutz J."/>
            <person name="Larimer F."/>
            <person name="Land M."/>
            <person name="Kyrpides N."/>
            <person name="Ivanova N."/>
            <person name="Richardson P."/>
        </authorList>
    </citation>
    <scope>NUCLEOTIDE SEQUENCE [LARGE SCALE GENOMIC DNA]</scope>
    <source>
        <strain evidence="3">DSM 273 / BCRC 81028 / 2530</strain>
    </source>
</reference>
<dbReference type="EMBL" id="CP000096">
    <property type="protein sequence ID" value="ABB23446.1"/>
    <property type="molecule type" value="Genomic_DNA"/>
</dbReference>
<dbReference type="Proteomes" id="UP000002709">
    <property type="component" value="Chromosome"/>
</dbReference>